<reference evidence="3" key="1">
    <citation type="journal article" date="2016" name="Front. Microbiol.">
        <title>The complete genome sequence of hyperthermophile Dictyoglomus turgidum DSM 6724 reveals a specialized carbohydrate fermentor.</title>
        <authorList>
            <person name="Brumm P.J."/>
            <person name="Gowda K."/>
            <person name="Robb F.T."/>
            <person name="Mead D.A."/>
        </authorList>
    </citation>
    <scope>NUCLEOTIDE SEQUENCE [LARGE SCALE GENOMIC DNA]</scope>
    <source>
        <strain evidence="3">DSM 6724 / Z-1310</strain>
    </source>
</reference>
<dbReference type="STRING" id="515635.Dtur_1581"/>
<evidence type="ECO:0000256" key="1">
    <source>
        <dbReference type="SAM" id="Phobius"/>
    </source>
</evidence>
<feature type="transmembrane region" description="Helical" evidence="1">
    <location>
        <begin position="20"/>
        <end position="40"/>
    </location>
</feature>
<keyword evidence="3" id="KW-1185">Reference proteome</keyword>
<dbReference type="EMBL" id="CP001251">
    <property type="protein sequence ID" value="ACK42855.1"/>
    <property type="molecule type" value="Genomic_DNA"/>
</dbReference>
<keyword evidence="1" id="KW-1133">Transmembrane helix</keyword>
<evidence type="ECO:0000313" key="2">
    <source>
        <dbReference type="EMBL" id="ACK42855.1"/>
    </source>
</evidence>
<dbReference type="EnsemblBacteria" id="ACK42855">
    <property type="protein sequence ID" value="ACK42855"/>
    <property type="gene ID" value="Dtur_1581"/>
</dbReference>
<dbReference type="KEGG" id="dtu:Dtur_1581"/>
<proteinExistence type="predicted"/>
<name>B8E2L1_DICTD</name>
<dbReference type="InParanoid" id="B8E2L1"/>
<dbReference type="HOGENOM" id="CLU_3182968_0_0_0"/>
<dbReference type="AlphaFoldDB" id="B8E2L1"/>
<accession>B8E2L1</accession>
<dbReference type="Proteomes" id="UP000007719">
    <property type="component" value="Chromosome"/>
</dbReference>
<evidence type="ECO:0000313" key="3">
    <source>
        <dbReference type="Proteomes" id="UP000007719"/>
    </source>
</evidence>
<keyword evidence="1" id="KW-0472">Membrane</keyword>
<protein>
    <submittedName>
        <fullName evidence="2">Uncharacterized protein</fullName>
    </submittedName>
</protein>
<gene>
    <name evidence="2" type="ordered locus">Dtur_1581</name>
</gene>
<sequence>MCWYFGFPFWGTPWFLGGPFMMFVGLIFWVFVFGIFFYLIKRNTKN</sequence>
<keyword evidence="1" id="KW-0812">Transmembrane</keyword>
<organism evidence="2 3">
    <name type="scientific">Dictyoglomus turgidum (strain DSM 6724 / Z-1310)</name>
    <dbReference type="NCBI Taxonomy" id="515635"/>
    <lineage>
        <taxon>Bacteria</taxon>
        <taxon>Pseudomonadati</taxon>
        <taxon>Dictyoglomota</taxon>
        <taxon>Dictyoglomia</taxon>
        <taxon>Dictyoglomales</taxon>
        <taxon>Dictyoglomaceae</taxon>
        <taxon>Dictyoglomus</taxon>
    </lineage>
</organism>